<dbReference type="EMBL" id="JAEQMG010000112">
    <property type="protein sequence ID" value="MBK6089070.1"/>
    <property type="molecule type" value="Genomic_DNA"/>
</dbReference>
<evidence type="ECO:0000259" key="2">
    <source>
        <dbReference type="Pfam" id="PF19481"/>
    </source>
</evidence>
<proteinExistence type="predicted"/>
<comment type="caution">
    <text evidence="3">The sequence shown here is derived from an EMBL/GenBank/DDBJ whole genome shotgun (WGS) entry which is preliminary data.</text>
</comment>
<reference evidence="3" key="1">
    <citation type="submission" date="2021-01" db="EMBL/GenBank/DDBJ databases">
        <title>Genome public.</title>
        <authorList>
            <person name="Liu C."/>
            <person name="Sun Q."/>
        </authorList>
    </citation>
    <scope>NUCLEOTIDE SEQUENCE</scope>
    <source>
        <strain evidence="3">M6</strain>
    </source>
</reference>
<feature type="compositionally biased region" description="Basic and acidic residues" evidence="1">
    <location>
        <begin position="92"/>
        <end position="116"/>
    </location>
</feature>
<dbReference type="AlphaFoldDB" id="A0A935C264"/>
<evidence type="ECO:0000313" key="4">
    <source>
        <dbReference type="Proteomes" id="UP000633365"/>
    </source>
</evidence>
<gene>
    <name evidence="3" type="ORF">JKK62_10545</name>
</gene>
<feature type="compositionally biased region" description="Polar residues" evidence="1">
    <location>
        <begin position="118"/>
        <end position="127"/>
    </location>
</feature>
<accession>A0A935C264</accession>
<sequence length="284" mass="32498">MAVFRVEKIKDYTIMSNHHLRNVDLSLKAKGLMSLMLSLPEDWDYTLKGLACICRDGVDSISRTIKELEDHGYLTRRRFRYPNGRLGDIEYTIHEQPESKSVEPELPKPESPKRENPVQVNSTQETPTLVAPTLEKPAQLNTKQSKTKKSNTKEIKDKIDKIGARAYRELIERNIEYDILVDRYGAERLDAVVELMLEAVVSQSPYCMIAGGDLPREVVRARLLNINSAHIEYVFDCLDENTSKVGNIKAYVLTTLFNAPATMDEYYRAEVNHDYPTHGRRKAP</sequence>
<keyword evidence="4" id="KW-1185">Reference proteome</keyword>
<organism evidence="3 4">
    <name type="scientific">Ruminococcus difficilis</name>
    <dbReference type="NCBI Taxonomy" id="2763069"/>
    <lineage>
        <taxon>Bacteria</taxon>
        <taxon>Bacillati</taxon>
        <taxon>Bacillota</taxon>
        <taxon>Clostridia</taxon>
        <taxon>Eubacteriales</taxon>
        <taxon>Oscillospiraceae</taxon>
        <taxon>Ruminococcus</taxon>
    </lineage>
</organism>
<evidence type="ECO:0000313" key="3">
    <source>
        <dbReference type="EMBL" id="MBK6089070.1"/>
    </source>
</evidence>
<dbReference type="RefSeq" id="WP_201427866.1">
    <property type="nucleotide sequence ID" value="NZ_JAEQMG010000112.1"/>
</dbReference>
<name>A0A935C264_9FIRM</name>
<protein>
    <submittedName>
        <fullName evidence="3">Helix-turn-helix domain-containing protein</fullName>
    </submittedName>
</protein>
<dbReference type="Proteomes" id="UP000633365">
    <property type="component" value="Unassembled WGS sequence"/>
</dbReference>
<feature type="region of interest" description="Disordered" evidence="1">
    <location>
        <begin position="92"/>
        <end position="152"/>
    </location>
</feature>
<dbReference type="InterPro" id="IPR046059">
    <property type="entry name" value="DUF6017"/>
</dbReference>
<evidence type="ECO:0000256" key="1">
    <source>
        <dbReference type="SAM" id="MobiDB-lite"/>
    </source>
</evidence>
<feature type="domain" description="DUF6017" evidence="2">
    <location>
        <begin position="157"/>
        <end position="275"/>
    </location>
</feature>
<dbReference type="Pfam" id="PF19481">
    <property type="entry name" value="DUF6017"/>
    <property type="match status" value="1"/>
</dbReference>